<comment type="caution">
    <text evidence="3">The sequence shown here is derived from an EMBL/GenBank/DDBJ whole genome shotgun (WGS) entry which is preliminary data.</text>
</comment>
<feature type="compositionally biased region" description="Low complexity" evidence="1">
    <location>
        <begin position="151"/>
        <end position="175"/>
    </location>
</feature>
<name>A0A4Y8PZH0_9BACL</name>
<dbReference type="Proteomes" id="UP000298246">
    <property type="component" value="Unassembled WGS sequence"/>
</dbReference>
<dbReference type="OrthoDB" id="2654428at2"/>
<dbReference type="RefSeq" id="WP_134754147.1">
    <property type="nucleotide sequence ID" value="NZ_MYFO02000014.1"/>
</dbReference>
<feature type="compositionally biased region" description="Low complexity" evidence="1">
    <location>
        <begin position="133"/>
        <end position="142"/>
    </location>
</feature>
<keyword evidence="2" id="KW-1133">Transmembrane helix</keyword>
<dbReference type="EMBL" id="MYFO01000019">
    <property type="protein sequence ID" value="TFE86354.1"/>
    <property type="molecule type" value="Genomic_DNA"/>
</dbReference>
<evidence type="ECO:0000313" key="4">
    <source>
        <dbReference type="Proteomes" id="UP000298246"/>
    </source>
</evidence>
<gene>
    <name evidence="3" type="ORF">B5M42_14780</name>
</gene>
<organism evidence="3 4">
    <name type="scientific">Paenibacillus athensensis</name>
    <dbReference type="NCBI Taxonomy" id="1967502"/>
    <lineage>
        <taxon>Bacteria</taxon>
        <taxon>Bacillati</taxon>
        <taxon>Bacillota</taxon>
        <taxon>Bacilli</taxon>
        <taxon>Bacillales</taxon>
        <taxon>Paenibacillaceae</taxon>
        <taxon>Paenibacillus</taxon>
    </lineage>
</organism>
<keyword evidence="4" id="KW-1185">Reference proteome</keyword>
<reference evidence="3 4" key="1">
    <citation type="submission" date="2017-03" db="EMBL/GenBank/DDBJ databases">
        <title>Isolation of Levoglucosan Utilizing Bacteria.</title>
        <authorList>
            <person name="Arya A.S."/>
        </authorList>
    </citation>
    <scope>NUCLEOTIDE SEQUENCE [LARGE SCALE GENOMIC DNA]</scope>
    <source>
        <strain evidence="3 4">MEC069</strain>
    </source>
</reference>
<accession>A0A4Y8PZH0</accession>
<keyword evidence="2" id="KW-0812">Transmembrane</keyword>
<protein>
    <submittedName>
        <fullName evidence="3">Uncharacterized protein</fullName>
    </submittedName>
</protein>
<feature type="transmembrane region" description="Helical" evidence="2">
    <location>
        <begin position="21"/>
        <end position="43"/>
    </location>
</feature>
<evidence type="ECO:0000256" key="2">
    <source>
        <dbReference type="SAM" id="Phobius"/>
    </source>
</evidence>
<keyword evidence="2" id="KW-0472">Membrane</keyword>
<evidence type="ECO:0000313" key="3">
    <source>
        <dbReference type="EMBL" id="TFE86354.1"/>
    </source>
</evidence>
<feature type="region of interest" description="Disordered" evidence="1">
    <location>
        <begin position="133"/>
        <end position="175"/>
    </location>
</feature>
<dbReference type="AlphaFoldDB" id="A0A4Y8PZH0"/>
<evidence type="ECO:0000256" key="1">
    <source>
        <dbReference type="SAM" id="MobiDB-lite"/>
    </source>
</evidence>
<sequence>MNGSETIRKARSVWPGRSRMNALLVTAGVTLVGAMTLAIVQLMPEQPLRAAVAGTELSPAVLGELAVQADGASDTHGAWAEAARAEAEAAVAGTAQPVSAGGGQAAAGAGAGGAATAASLAGSAAAEAADAGDAGQAASGPNGAAGGGGAPAREGPASAQAGAAGASEPTAASDDAAVFSSVEGLTLSDRYEQVVAKKGMPYDVQKDPEPGLYTYRYPSMDVGFMDGEVWYVSVPVEVGSLDINGKRVALTLEALRERLGEPDYTAEDGLVYQRRETLIKLFVDPTTKELLSVSYYHITSA</sequence>
<proteinExistence type="predicted"/>